<evidence type="ECO:0000313" key="1">
    <source>
        <dbReference type="EMBL" id="SES10870.1"/>
    </source>
</evidence>
<sequence length="68" mass="7687">MMGGVIHKYFSECYCFEESEIDEIIRVAFRTGEVQKTISGIKARANQVLSSHVESEVKADESESNESR</sequence>
<gene>
    <name evidence="1" type="ORF">SAMN02910429_02187</name>
</gene>
<protein>
    <submittedName>
        <fullName evidence="1">Uncharacterized protein</fullName>
    </submittedName>
</protein>
<organism evidence="1 2">
    <name type="scientific">Lachnobacterium bovis</name>
    <dbReference type="NCBI Taxonomy" id="140626"/>
    <lineage>
        <taxon>Bacteria</taxon>
        <taxon>Bacillati</taxon>
        <taxon>Bacillota</taxon>
        <taxon>Clostridia</taxon>
        <taxon>Lachnospirales</taxon>
        <taxon>Lachnospiraceae</taxon>
        <taxon>Lachnobacterium</taxon>
    </lineage>
</organism>
<dbReference type="Proteomes" id="UP000182471">
    <property type="component" value="Unassembled WGS sequence"/>
</dbReference>
<reference evidence="2" key="1">
    <citation type="submission" date="2016-10" db="EMBL/GenBank/DDBJ databases">
        <authorList>
            <person name="Varghese N."/>
            <person name="Submissions S."/>
        </authorList>
    </citation>
    <scope>NUCLEOTIDE SEQUENCE [LARGE SCALE GENOMIC DNA]</scope>
    <source>
        <strain evidence="2">S1b</strain>
    </source>
</reference>
<name>A0A1H9UMX8_9FIRM</name>
<proteinExistence type="predicted"/>
<dbReference type="EMBL" id="FOGW01000034">
    <property type="protein sequence ID" value="SES10870.1"/>
    <property type="molecule type" value="Genomic_DNA"/>
</dbReference>
<accession>A0A1H9UMX8</accession>
<evidence type="ECO:0000313" key="2">
    <source>
        <dbReference type="Proteomes" id="UP000182471"/>
    </source>
</evidence>
<keyword evidence="2" id="KW-1185">Reference proteome</keyword>
<dbReference type="AlphaFoldDB" id="A0A1H9UMX8"/>